<dbReference type="Proteomes" id="UP000095762">
    <property type="component" value="Unassembled WGS sequence"/>
</dbReference>
<evidence type="ECO:0000313" key="5">
    <source>
        <dbReference type="Proteomes" id="UP000095762"/>
    </source>
</evidence>
<dbReference type="InterPro" id="IPR008407">
    <property type="entry name" value="Brnchd-chn_aa_trnsp_AzlD"/>
</dbReference>
<gene>
    <name evidence="2" type="ORF">ERS852395_00641</name>
    <name evidence="3" type="ORF">ERS852569_00342</name>
</gene>
<dbReference type="Pfam" id="PF05437">
    <property type="entry name" value="AzlD"/>
    <property type="match status" value="1"/>
</dbReference>
<evidence type="ECO:0000256" key="1">
    <source>
        <dbReference type="SAM" id="Phobius"/>
    </source>
</evidence>
<keyword evidence="1" id="KW-0812">Transmembrane</keyword>
<sequence>MSHNIYIYILVMAAVTYLIRMLPLALSRKEITSPFIRSFLYYVPYACLAAMTFPAILFATDSVISAAVGFIVALIAAYKEKSLLTVALFACAAVFIVERILEFAV</sequence>
<name>A0A173XUV0_9FIRM</name>
<evidence type="ECO:0000313" key="4">
    <source>
        <dbReference type="Proteomes" id="UP000095447"/>
    </source>
</evidence>
<dbReference type="RefSeq" id="WP_008706474.1">
    <property type="nucleotide sequence ID" value="NZ_CYZA01000002.1"/>
</dbReference>
<dbReference type="GeneID" id="75080325"/>
<reference evidence="4 5" key="1">
    <citation type="submission" date="2015-09" db="EMBL/GenBank/DDBJ databases">
        <authorList>
            <consortium name="Pathogen Informatics"/>
        </authorList>
    </citation>
    <scope>NUCLEOTIDE SEQUENCE [LARGE SCALE GENOMIC DNA]</scope>
    <source>
        <strain evidence="2 4">2789STDY5608838</strain>
        <strain evidence="3 5">2789STDY5834957</strain>
    </source>
</reference>
<keyword evidence="1" id="KW-0472">Membrane</keyword>
<dbReference type="AlphaFoldDB" id="A0A173XUV0"/>
<evidence type="ECO:0000313" key="2">
    <source>
        <dbReference type="EMBL" id="CUN54345.1"/>
    </source>
</evidence>
<feature type="transmembrane region" description="Helical" evidence="1">
    <location>
        <begin position="83"/>
        <end position="101"/>
    </location>
</feature>
<accession>A0A173XUV0</accession>
<feature type="transmembrane region" description="Helical" evidence="1">
    <location>
        <begin position="62"/>
        <end position="78"/>
    </location>
</feature>
<proteinExistence type="predicted"/>
<dbReference type="EMBL" id="CZBP01000002">
    <property type="protein sequence ID" value="CUP66581.1"/>
    <property type="molecule type" value="Genomic_DNA"/>
</dbReference>
<evidence type="ECO:0000313" key="3">
    <source>
        <dbReference type="EMBL" id="CUP66581.1"/>
    </source>
</evidence>
<organism evidence="2 4">
    <name type="scientific">Blautia obeum</name>
    <dbReference type="NCBI Taxonomy" id="40520"/>
    <lineage>
        <taxon>Bacteria</taxon>
        <taxon>Bacillati</taxon>
        <taxon>Bacillota</taxon>
        <taxon>Clostridia</taxon>
        <taxon>Lachnospirales</taxon>
        <taxon>Lachnospiraceae</taxon>
        <taxon>Blautia</taxon>
    </lineage>
</organism>
<dbReference type="Proteomes" id="UP000095447">
    <property type="component" value="Unassembled WGS sequence"/>
</dbReference>
<dbReference type="STRING" id="657314.CK5_16900"/>
<keyword evidence="1" id="KW-1133">Transmembrane helix</keyword>
<dbReference type="EMBL" id="CYZA01000002">
    <property type="protein sequence ID" value="CUN54345.1"/>
    <property type="molecule type" value="Genomic_DNA"/>
</dbReference>
<feature type="transmembrane region" description="Helical" evidence="1">
    <location>
        <begin position="6"/>
        <end position="27"/>
    </location>
</feature>
<protein>
    <submittedName>
        <fullName evidence="2">Predicted membrane protein</fullName>
    </submittedName>
</protein>